<accession>A0AAN9AV87</accession>
<dbReference type="EMBL" id="JBAMIC010000019">
    <property type="protein sequence ID" value="KAK7093190.1"/>
    <property type="molecule type" value="Genomic_DNA"/>
</dbReference>
<keyword evidence="10 11" id="KW-0407">Ion channel</keyword>
<dbReference type="GO" id="GO:0015280">
    <property type="term" value="F:ligand-gated sodium channel activity"/>
    <property type="evidence" value="ECO:0007669"/>
    <property type="project" value="TreeGrafter"/>
</dbReference>
<keyword evidence="9 11" id="KW-0739">Sodium transport</keyword>
<evidence type="ECO:0000313" key="12">
    <source>
        <dbReference type="EMBL" id="KAK7093190.1"/>
    </source>
</evidence>
<evidence type="ECO:0000256" key="11">
    <source>
        <dbReference type="RuleBase" id="RU000679"/>
    </source>
</evidence>
<dbReference type="PANTHER" id="PTHR11690:SF300">
    <property type="entry name" value="PICKPOCKET PROTEIN 19"/>
    <property type="match status" value="1"/>
</dbReference>
<organism evidence="12 13">
    <name type="scientific">Littorina saxatilis</name>
    <dbReference type="NCBI Taxonomy" id="31220"/>
    <lineage>
        <taxon>Eukaryota</taxon>
        <taxon>Metazoa</taxon>
        <taxon>Spiralia</taxon>
        <taxon>Lophotrochozoa</taxon>
        <taxon>Mollusca</taxon>
        <taxon>Gastropoda</taxon>
        <taxon>Caenogastropoda</taxon>
        <taxon>Littorinimorpha</taxon>
        <taxon>Littorinoidea</taxon>
        <taxon>Littorinidae</taxon>
        <taxon>Littorina</taxon>
    </lineage>
</organism>
<gene>
    <name evidence="12" type="ORF">V1264_006986</name>
</gene>
<reference evidence="12 13" key="1">
    <citation type="submission" date="2024-02" db="EMBL/GenBank/DDBJ databases">
        <title>Chromosome-scale genome assembly of the rough periwinkle Littorina saxatilis.</title>
        <authorList>
            <person name="De Jode A."/>
            <person name="Faria R."/>
            <person name="Formenti G."/>
            <person name="Sims Y."/>
            <person name="Smith T.P."/>
            <person name="Tracey A."/>
            <person name="Wood J.M.D."/>
            <person name="Zagrodzka Z.B."/>
            <person name="Johannesson K."/>
            <person name="Butlin R.K."/>
            <person name="Leder E.H."/>
        </authorList>
    </citation>
    <scope>NUCLEOTIDE SEQUENCE [LARGE SCALE GENOMIC DNA]</scope>
    <source>
        <strain evidence="12">Snail1</strain>
        <tissue evidence="12">Muscle</tissue>
    </source>
</reference>
<evidence type="ECO:0000256" key="4">
    <source>
        <dbReference type="ARBA" id="ARBA00022692"/>
    </source>
</evidence>
<dbReference type="Pfam" id="PF00858">
    <property type="entry name" value="ASC"/>
    <property type="match status" value="1"/>
</dbReference>
<keyword evidence="7 11" id="KW-0406">Ion transport</keyword>
<sequence>MKCGPENFTEILTDHGVCFTFNSNHGQPLYVLSTGAEYGLKLTLNVEQYEYMPGPHDAAGVKMLLHDSKEFPGVAELGLAMPTGTHAYVGIQVVQIENLPEPHGDCASQSSPYYQDYSYDNCQMACLTGLLEDTCGCRNHFMPHTLGAPPICTLEQYYGCYMKVIDELKQRVREDCACPVPCDFLIFDPALSFATTSVFATDRLLAAAWRSGDLGERYLAAMETTQRMERIKLSRFQALERDAQLRLHNLSDVMLRGVKDTIERAEVTLGEVSNATHSVWDRKHYLYRWQAYHVQKNFIRARDAMDERTFDYLAMGFQEIGNLTASRIWALADPNVTSPGAREALYLTVVTSLHAKMDLCDRALDNYTQLYSAYFNGTPIFRYKFVRELRNDNVFVTPTHLLHTALNHNSYALKYGARLGTDIERFRDTLARFVQLATQAFDNGTVDTEDMYHADVQFMWRGRRYLHSKSTFDEECIEYPLRVLEDRMTSFERLLRNYDDIMTESLRNIVSLKASLADLEDSILTRLNHSMRLASDYFTVGNLSKLEIARELTSQNIYVGISDLKVFFQSLRSRGQKVYDNWDKIAEATNAIWQVVIDDEDMLEYYTYKNMTHFLRNATEVAMENREVFNDYRQEFDFRFLIGSSDSLFLKSLQDLMSDMEGYLQTSVIGTDFIRENFLQLDVFYREKSYEQITQQIGYDEFALLCEFSHLHCLHFVLFGISYCPW</sequence>
<evidence type="ECO:0000256" key="1">
    <source>
        <dbReference type="ARBA" id="ARBA00004141"/>
    </source>
</evidence>
<dbReference type="PRINTS" id="PR01078">
    <property type="entry name" value="AMINACHANNEL"/>
</dbReference>
<keyword evidence="5" id="KW-1133">Transmembrane helix</keyword>
<keyword evidence="2 11" id="KW-0813">Transport</keyword>
<dbReference type="Gene3D" id="2.60.470.10">
    <property type="entry name" value="Acid-sensing ion channels like domains"/>
    <property type="match status" value="1"/>
</dbReference>
<dbReference type="InterPro" id="IPR001873">
    <property type="entry name" value="ENaC"/>
</dbReference>
<evidence type="ECO:0000256" key="7">
    <source>
        <dbReference type="ARBA" id="ARBA00023065"/>
    </source>
</evidence>
<evidence type="ECO:0000256" key="3">
    <source>
        <dbReference type="ARBA" id="ARBA00022461"/>
    </source>
</evidence>
<evidence type="ECO:0000256" key="10">
    <source>
        <dbReference type="ARBA" id="ARBA00023303"/>
    </source>
</evidence>
<comment type="caution">
    <text evidence="12">The sequence shown here is derived from an EMBL/GenBank/DDBJ whole genome shotgun (WGS) entry which is preliminary data.</text>
</comment>
<evidence type="ECO:0000256" key="5">
    <source>
        <dbReference type="ARBA" id="ARBA00022989"/>
    </source>
</evidence>
<dbReference type="AlphaFoldDB" id="A0AAN9AV87"/>
<comment type="subcellular location">
    <subcellularLocation>
        <location evidence="1">Membrane</location>
        <topology evidence="1">Multi-pass membrane protein</topology>
    </subcellularLocation>
</comment>
<comment type="similarity">
    <text evidence="11">Belongs to the amiloride-sensitive sodium channel (TC 1.A.6) family.</text>
</comment>
<keyword evidence="4 11" id="KW-0812">Transmembrane</keyword>
<dbReference type="PANTHER" id="PTHR11690">
    <property type="entry name" value="AMILORIDE-SENSITIVE SODIUM CHANNEL-RELATED"/>
    <property type="match status" value="1"/>
</dbReference>
<keyword evidence="8" id="KW-0472">Membrane</keyword>
<evidence type="ECO:0000256" key="6">
    <source>
        <dbReference type="ARBA" id="ARBA00023053"/>
    </source>
</evidence>
<dbReference type="GO" id="GO:0005886">
    <property type="term" value="C:plasma membrane"/>
    <property type="evidence" value="ECO:0007669"/>
    <property type="project" value="TreeGrafter"/>
</dbReference>
<keyword evidence="13" id="KW-1185">Reference proteome</keyword>
<proteinExistence type="inferred from homology"/>
<evidence type="ECO:0000256" key="2">
    <source>
        <dbReference type="ARBA" id="ARBA00022448"/>
    </source>
</evidence>
<evidence type="ECO:0000313" key="13">
    <source>
        <dbReference type="Proteomes" id="UP001374579"/>
    </source>
</evidence>
<keyword evidence="3 11" id="KW-0894">Sodium channel</keyword>
<name>A0AAN9AV87_9CAEN</name>
<keyword evidence="6" id="KW-0915">Sodium</keyword>
<dbReference type="Proteomes" id="UP001374579">
    <property type="component" value="Unassembled WGS sequence"/>
</dbReference>
<evidence type="ECO:0000256" key="9">
    <source>
        <dbReference type="ARBA" id="ARBA00023201"/>
    </source>
</evidence>
<protein>
    <submittedName>
        <fullName evidence="12">Uncharacterized protein</fullName>
    </submittedName>
</protein>
<evidence type="ECO:0000256" key="8">
    <source>
        <dbReference type="ARBA" id="ARBA00023136"/>
    </source>
</evidence>